<dbReference type="SUPFAM" id="SSF47831">
    <property type="entry name" value="Enzyme I of the PEP:sugar phosphotransferase system HPr-binding (sub)domain"/>
    <property type="match status" value="1"/>
</dbReference>
<evidence type="ECO:0000256" key="3">
    <source>
        <dbReference type="ARBA" id="ARBA00002728"/>
    </source>
</evidence>
<evidence type="ECO:0000256" key="12">
    <source>
        <dbReference type="ARBA" id="ARBA00022683"/>
    </source>
</evidence>
<comment type="subcellular location">
    <subcellularLocation>
        <location evidence="4 17">Cytoplasm</location>
    </subcellularLocation>
</comment>
<sequence length="590" mass="65770">MSEKALENEQLFAGIGVSNGTAYGKVFVVAHTSAQIPEYNVSDSQIDGEIKRFEQALMKTRTDIVSLKEELAQKVGEKESSIFDAHLLVLEDVAIISETYSNLQDTKRNIEICYIEVVNRFLQAFEEIDDPFMRERIADIRDVSRRMINNLMGHEEKSSLNLGEPAILASKDFTPSDFAFVDKTKVLGIITEKGSLTSHTAILARSLRVPCIVGINIEETNLKSGDVILIDGYKGNLFVNPSGDTLKKYTEIANIRREIERIFDSSLPYPSETTDFHKVSLEFNIGSASDIKEGSMSYSDGIGLFRTEALFIDKGNFMDEDSQFEAYKAAVIKAEGKPVTIRTLDLGGDKTLAFKNEFGHEENPFMGYRAIRFCLDRVDIFTAQLKAILRAGVYGKVRILYPMISGINELVRANSVLEQAKLALKNEGIEYSSDIEIGTMIEVPSAAMIIDLIAKHCDFISIGTNDLIQYLLAVDRVNDHVAHLYNPANPAVIRMLDKIVSEGKKANLKVSVCGEIAADPIFAMLLIGMGVDSLSMASGALSEIKFMLRKASFEELRKLRNDALSQNCSRDILTILRRFRNAKMKEFIQI</sequence>
<dbReference type="InterPro" id="IPR036618">
    <property type="entry name" value="PtsI_HPr-bd_sf"/>
</dbReference>
<keyword evidence="8 17" id="KW-0813">Transport</keyword>
<evidence type="ECO:0000256" key="1">
    <source>
        <dbReference type="ARBA" id="ARBA00000683"/>
    </source>
</evidence>
<evidence type="ECO:0000256" key="11">
    <source>
        <dbReference type="ARBA" id="ARBA00022679"/>
    </source>
</evidence>
<evidence type="ECO:0000256" key="5">
    <source>
        <dbReference type="ARBA" id="ARBA00007837"/>
    </source>
</evidence>
<dbReference type="Pfam" id="PF00391">
    <property type="entry name" value="PEP-utilizers"/>
    <property type="match status" value="1"/>
</dbReference>
<dbReference type="Pfam" id="PF05524">
    <property type="entry name" value="PEP-utilisers_N"/>
    <property type="match status" value="1"/>
</dbReference>
<keyword evidence="15 17" id="KW-0460">Magnesium</keyword>
<dbReference type="InterPro" id="IPR023151">
    <property type="entry name" value="PEP_util_CS"/>
</dbReference>
<dbReference type="SUPFAM" id="SSF52009">
    <property type="entry name" value="Phosphohistidine domain"/>
    <property type="match status" value="1"/>
</dbReference>
<dbReference type="InterPro" id="IPR006318">
    <property type="entry name" value="PTS_EI-like"/>
</dbReference>
<protein>
    <recommendedName>
        <fullName evidence="7 17">Phosphoenolpyruvate-protein phosphotransferase</fullName>
        <ecNumber evidence="6 17">2.7.3.9</ecNumber>
    </recommendedName>
    <alternativeName>
        <fullName evidence="16 17">Phosphotransferase system, enzyme I</fullName>
    </alternativeName>
</protein>
<dbReference type="NCBIfam" id="TIGR01417">
    <property type="entry name" value="PTS_I_fam"/>
    <property type="match status" value="1"/>
</dbReference>
<dbReference type="Gene3D" id="3.20.20.60">
    <property type="entry name" value="Phosphoenolpyruvate-binding domains"/>
    <property type="match status" value="1"/>
</dbReference>
<evidence type="ECO:0000256" key="15">
    <source>
        <dbReference type="ARBA" id="ARBA00022842"/>
    </source>
</evidence>
<dbReference type="InterPro" id="IPR050499">
    <property type="entry name" value="PEP-utilizing_PTS_enzyme"/>
</dbReference>
<dbReference type="PANTHER" id="PTHR46244:SF3">
    <property type="entry name" value="PHOSPHOENOLPYRUVATE-PROTEIN PHOSPHOTRANSFERASE"/>
    <property type="match status" value="1"/>
</dbReference>
<evidence type="ECO:0000256" key="16">
    <source>
        <dbReference type="ARBA" id="ARBA00033235"/>
    </source>
</evidence>
<dbReference type="InterPro" id="IPR036637">
    <property type="entry name" value="Phosphohistidine_dom_sf"/>
</dbReference>
<dbReference type="GO" id="GO:0008965">
    <property type="term" value="F:phosphoenolpyruvate-protein phosphotransferase activity"/>
    <property type="evidence" value="ECO:0007669"/>
    <property type="project" value="UniProtKB-EC"/>
</dbReference>
<dbReference type="Gene3D" id="3.50.30.10">
    <property type="entry name" value="Phosphohistidine domain"/>
    <property type="match status" value="1"/>
</dbReference>
<dbReference type="InterPro" id="IPR000121">
    <property type="entry name" value="PEP_util_C"/>
</dbReference>
<comment type="function">
    <text evidence="3 17">General (non sugar-specific) component of the phosphoenolpyruvate-dependent sugar phosphotransferase system (sugar PTS). This major carbohydrate active-transport system catalyzes the phosphorylation of incoming sugar substrates concomitantly with their translocation across the cell membrane. Enzyme I transfers the phosphoryl group from phosphoenolpyruvate (PEP) to the phosphoryl carrier protein (HPr).</text>
</comment>
<evidence type="ECO:0000313" key="21">
    <source>
        <dbReference type="EMBL" id="MDX8415381.1"/>
    </source>
</evidence>
<dbReference type="InterPro" id="IPR008731">
    <property type="entry name" value="PTS_EIN"/>
</dbReference>
<dbReference type="Pfam" id="PF02896">
    <property type="entry name" value="PEP-utilizers_C"/>
    <property type="match status" value="1"/>
</dbReference>
<evidence type="ECO:0000259" key="18">
    <source>
        <dbReference type="Pfam" id="PF00391"/>
    </source>
</evidence>
<evidence type="ECO:0000256" key="2">
    <source>
        <dbReference type="ARBA" id="ARBA00001946"/>
    </source>
</evidence>
<evidence type="ECO:0000256" key="10">
    <source>
        <dbReference type="ARBA" id="ARBA00022597"/>
    </source>
</evidence>
<dbReference type="RefSeq" id="WP_370396828.1">
    <property type="nucleotide sequence ID" value="NZ_JALBUT010000004.1"/>
</dbReference>
<keyword evidence="12 17" id="KW-0598">Phosphotransferase system</keyword>
<evidence type="ECO:0000256" key="7">
    <source>
        <dbReference type="ARBA" id="ARBA00016544"/>
    </source>
</evidence>
<comment type="caution">
    <text evidence="21">The sequence shown here is derived from an EMBL/GenBank/DDBJ whole genome shotgun (WGS) entry which is preliminary data.</text>
</comment>
<keyword evidence="11 17" id="KW-0808">Transferase</keyword>
<dbReference type="PIRSF" id="PIRSF000732">
    <property type="entry name" value="PTS_enzyme_I"/>
    <property type="match status" value="1"/>
</dbReference>
<keyword evidence="22" id="KW-1185">Reference proteome</keyword>
<evidence type="ECO:0000256" key="13">
    <source>
        <dbReference type="ARBA" id="ARBA00022723"/>
    </source>
</evidence>
<comment type="similarity">
    <text evidence="5 17">Belongs to the PEP-utilizing enzyme family.</text>
</comment>
<keyword evidence="10 17" id="KW-0762">Sugar transport</keyword>
<dbReference type="PROSITE" id="PS00742">
    <property type="entry name" value="PEP_ENZYMES_2"/>
    <property type="match status" value="1"/>
</dbReference>
<dbReference type="EMBL" id="JALBUT010000004">
    <property type="protein sequence ID" value="MDX8415381.1"/>
    <property type="molecule type" value="Genomic_DNA"/>
</dbReference>
<feature type="domain" description="PEP-utilising enzyme C-terminal" evidence="19">
    <location>
        <begin position="270"/>
        <end position="551"/>
    </location>
</feature>
<keyword evidence="9 17" id="KW-0963">Cytoplasm</keyword>
<evidence type="ECO:0000256" key="8">
    <source>
        <dbReference type="ARBA" id="ARBA00022448"/>
    </source>
</evidence>
<evidence type="ECO:0000313" key="22">
    <source>
        <dbReference type="Proteomes" id="UP001275932"/>
    </source>
</evidence>
<gene>
    <name evidence="21" type="primary">ptsP</name>
    <name evidence="21" type="ORF">MOX91_04195</name>
</gene>
<dbReference type="InterPro" id="IPR040442">
    <property type="entry name" value="Pyrv_kinase-like_dom_sf"/>
</dbReference>
<comment type="catalytic activity">
    <reaction evidence="1 17">
        <text>L-histidyl-[protein] + phosphoenolpyruvate = N(pros)-phospho-L-histidyl-[protein] + pyruvate</text>
        <dbReference type="Rhea" id="RHEA:23880"/>
        <dbReference type="Rhea" id="RHEA-COMP:9745"/>
        <dbReference type="Rhea" id="RHEA-COMP:9746"/>
        <dbReference type="ChEBI" id="CHEBI:15361"/>
        <dbReference type="ChEBI" id="CHEBI:29979"/>
        <dbReference type="ChEBI" id="CHEBI:58702"/>
        <dbReference type="ChEBI" id="CHEBI:64837"/>
        <dbReference type="EC" id="2.7.3.9"/>
    </reaction>
</comment>
<evidence type="ECO:0000259" key="19">
    <source>
        <dbReference type="Pfam" id="PF02896"/>
    </source>
</evidence>
<evidence type="ECO:0000256" key="6">
    <source>
        <dbReference type="ARBA" id="ARBA00012232"/>
    </source>
</evidence>
<dbReference type="PANTHER" id="PTHR46244">
    <property type="entry name" value="PHOSPHOENOLPYRUVATE-PROTEIN PHOSPHOTRANSFERASE"/>
    <property type="match status" value="1"/>
</dbReference>
<name>A0ABU4WFP5_9BACT</name>
<feature type="domain" description="PEP-utilising enzyme mobile" evidence="18">
    <location>
        <begin position="164"/>
        <end position="235"/>
    </location>
</feature>
<reference evidence="21 22" key="1">
    <citation type="submission" date="2022-03" db="EMBL/GenBank/DDBJ databases">
        <title>Novel taxa within the pig intestine.</title>
        <authorList>
            <person name="Wylensek D."/>
            <person name="Bishof K."/>
            <person name="Afrizal A."/>
            <person name="Clavel T."/>
        </authorList>
    </citation>
    <scope>NUCLEOTIDE SEQUENCE [LARGE SCALE GENOMIC DNA]</scope>
    <source>
        <strain evidence="21 22">CLA-KB-P66</strain>
    </source>
</reference>
<keyword evidence="13 17" id="KW-0479">Metal-binding</keyword>
<feature type="domain" description="Phosphotransferase system enzyme I N-terminal" evidence="20">
    <location>
        <begin position="14"/>
        <end position="136"/>
    </location>
</feature>
<comment type="cofactor">
    <cofactor evidence="2 17">
        <name>Mg(2+)</name>
        <dbReference type="ChEBI" id="CHEBI:18420"/>
    </cofactor>
</comment>
<dbReference type="InterPro" id="IPR015813">
    <property type="entry name" value="Pyrv/PenolPyrv_kinase-like_dom"/>
</dbReference>
<dbReference type="PRINTS" id="PR01736">
    <property type="entry name" value="PHPHTRNFRASE"/>
</dbReference>
<keyword evidence="14 17" id="KW-0418">Kinase</keyword>
<dbReference type="Proteomes" id="UP001275932">
    <property type="component" value="Unassembled WGS sequence"/>
</dbReference>
<evidence type="ECO:0000256" key="9">
    <source>
        <dbReference type="ARBA" id="ARBA00022490"/>
    </source>
</evidence>
<evidence type="ECO:0000259" key="20">
    <source>
        <dbReference type="Pfam" id="PF05524"/>
    </source>
</evidence>
<dbReference type="SUPFAM" id="SSF51621">
    <property type="entry name" value="Phosphoenolpyruvate/pyruvate domain"/>
    <property type="match status" value="1"/>
</dbReference>
<proteinExistence type="inferred from homology"/>
<dbReference type="Gene3D" id="1.10.274.10">
    <property type="entry name" value="PtsI, HPr-binding domain"/>
    <property type="match status" value="1"/>
</dbReference>
<dbReference type="EC" id="2.7.3.9" evidence="6 17"/>
<evidence type="ECO:0000256" key="14">
    <source>
        <dbReference type="ARBA" id="ARBA00022777"/>
    </source>
</evidence>
<organism evidence="21 22">
    <name type="scientific">Intestinicryptomonas porci</name>
    <dbReference type="NCBI Taxonomy" id="2926320"/>
    <lineage>
        <taxon>Bacteria</taxon>
        <taxon>Pseudomonadati</taxon>
        <taxon>Verrucomicrobiota</taxon>
        <taxon>Opitutia</taxon>
        <taxon>Opitutales</taxon>
        <taxon>Intestinicryptomonaceae</taxon>
        <taxon>Intestinicryptomonas</taxon>
    </lineage>
</organism>
<dbReference type="InterPro" id="IPR024692">
    <property type="entry name" value="PTS_EI"/>
</dbReference>
<dbReference type="InterPro" id="IPR008279">
    <property type="entry name" value="PEP-util_enz_mobile_dom"/>
</dbReference>
<accession>A0ABU4WFP5</accession>
<evidence type="ECO:0000256" key="17">
    <source>
        <dbReference type="PIRNR" id="PIRNR000732"/>
    </source>
</evidence>
<evidence type="ECO:0000256" key="4">
    <source>
        <dbReference type="ARBA" id="ARBA00004496"/>
    </source>
</evidence>